<protein>
    <submittedName>
        <fullName evidence="1">Uncharacterized protein</fullName>
    </submittedName>
</protein>
<evidence type="ECO:0000313" key="1">
    <source>
        <dbReference type="EMBL" id="KAE8381855.1"/>
    </source>
</evidence>
<evidence type="ECO:0000313" key="2">
    <source>
        <dbReference type="Proteomes" id="UP000326198"/>
    </source>
</evidence>
<name>A0A5N7BJB2_9EURO</name>
<dbReference type="Proteomes" id="UP000326198">
    <property type="component" value="Unassembled WGS sequence"/>
</dbReference>
<keyword evidence="2" id="KW-1185">Reference proteome</keyword>
<feature type="non-terminal residue" evidence="1">
    <location>
        <position position="63"/>
    </location>
</feature>
<dbReference type="EMBL" id="ML736167">
    <property type="protein sequence ID" value="KAE8381855.1"/>
    <property type="molecule type" value="Genomic_DNA"/>
</dbReference>
<sequence length="63" mass="7030">MEMICRSLRYSFTVDAKASTVPLQNSTHAPSSSPITCVAWRTPCTIRYGVVLSLNSPPYVRRL</sequence>
<reference evidence="1 2" key="1">
    <citation type="submission" date="2019-04" db="EMBL/GenBank/DDBJ databases">
        <title>Friends and foes A comparative genomics studyof 23 Aspergillus species from section Flavi.</title>
        <authorList>
            <consortium name="DOE Joint Genome Institute"/>
            <person name="Kjaerbolling I."/>
            <person name="Vesth T."/>
            <person name="Frisvad J.C."/>
            <person name="Nybo J.L."/>
            <person name="Theobald S."/>
            <person name="Kildgaard S."/>
            <person name="Isbrandt T."/>
            <person name="Kuo A."/>
            <person name="Sato A."/>
            <person name="Lyhne E.K."/>
            <person name="Kogle M.E."/>
            <person name="Wiebenga A."/>
            <person name="Kun R.S."/>
            <person name="Lubbers R.J."/>
            <person name="Makela M.R."/>
            <person name="Barry K."/>
            <person name="Chovatia M."/>
            <person name="Clum A."/>
            <person name="Daum C."/>
            <person name="Haridas S."/>
            <person name="He G."/>
            <person name="LaButti K."/>
            <person name="Lipzen A."/>
            <person name="Mondo S."/>
            <person name="Riley R."/>
            <person name="Salamov A."/>
            <person name="Simmons B.A."/>
            <person name="Magnuson J.K."/>
            <person name="Henrissat B."/>
            <person name="Mortensen U.H."/>
            <person name="Larsen T.O."/>
            <person name="Devries R.P."/>
            <person name="Grigoriev I.V."/>
            <person name="Machida M."/>
            <person name="Baker S.E."/>
            <person name="Andersen M.R."/>
        </authorList>
    </citation>
    <scope>NUCLEOTIDE SEQUENCE [LARGE SCALE GENOMIC DNA]</scope>
    <source>
        <strain evidence="1 2">IBT 29228</strain>
    </source>
</reference>
<proteinExistence type="predicted"/>
<gene>
    <name evidence="1" type="ORF">BDV26DRAFT_254743</name>
</gene>
<dbReference type="AlphaFoldDB" id="A0A5N7BJB2"/>
<organism evidence="1 2">
    <name type="scientific">Aspergillus bertholletiae</name>
    <dbReference type="NCBI Taxonomy" id="1226010"/>
    <lineage>
        <taxon>Eukaryota</taxon>
        <taxon>Fungi</taxon>
        <taxon>Dikarya</taxon>
        <taxon>Ascomycota</taxon>
        <taxon>Pezizomycotina</taxon>
        <taxon>Eurotiomycetes</taxon>
        <taxon>Eurotiomycetidae</taxon>
        <taxon>Eurotiales</taxon>
        <taxon>Aspergillaceae</taxon>
        <taxon>Aspergillus</taxon>
        <taxon>Aspergillus subgen. Circumdati</taxon>
    </lineage>
</organism>
<accession>A0A5N7BJB2</accession>